<evidence type="ECO:0000313" key="2">
    <source>
        <dbReference type="EMBL" id="GAA4784435.1"/>
    </source>
</evidence>
<proteinExistence type="predicted"/>
<feature type="transmembrane region" description="Helical" evidence="1">
    <location>
        <begin position="51"/>
        <end position="75"/>
    </location>
</feature>
<comment type="caution">
    <text evidence="2">The sequence shown here is derived from an EMBL/GenBank/DDBJ whole genome shotgun (WGS) entry which is preliminary data.</text>
</comment>
<keyword evidence="1" id="KW-1133">Transmembrane helix</keyword>
<evidence type="ECO:0000256" key="1">
    <source>
        <dbReference type="SAM" id="Phobius"/>
    </source>
</evidence>
<keyword evidence="1" id="KW-0812">Transmembrane</keyword>
<keyword evidence="3" id="KW-1185">Reference proteome</keyword>
<organism evidence="2 3">
    <name type="scientific">Microbacterium gilvum</name>
    <dbReference type="NCBI Taxonomy" id="1336204"/>
    <lineage>
        <taxon>Bacteria</taxon>
        <taxon>Bacillati</taxon>
        <taxon>Actinomycetota</taxon>
        <taxon>Actinomycetes</taxon>
        <taxon>Micrococcales</taxon>
        <taxon>Microbacteriaceae</taxon>
        <taxon>Microbacterium</taxon>
    </lineage>
</organism>
<keyword evidence="1" id="KW-0472">Membrane</keyword>
<gene>
    <name evidence="2" type="ORF">GCM10023351_32510</name>
</gene>
<feature type="transmembrane region" description="Helical" evidence="1">
    <location>
        <begin position="12"/>
        <end position="31"/>
    </location>
</feature>
<dbReference type="EMBL" id="BAABKO010000007">
    <property type="protein sequence ID" value="GAA4784435.1"/>
    <property type="molecule type" value="Genomic_DNA"/>
</dbReference>
<name>A0ABP9ATJ9_9MICO</name>
<accession>A0ABP9ATJ9</accession>
<evidence type="ECO:0000313" key="3">
    <source>
        <dbReference type="Proteomes" id="UP001501645"/>
    </source>
</evidence>
<feature type="transmembrane region" description="Helical" evidence="1">
    <location>
        <begin position="87"/>
        <end position="108"/>
    </location>
</feature>
<dbReference type="Proteomes" id="UP001501645">
    <property type="component" value="Unassembled WGS sequence"/>
</dbReference>
<dbReference type="RefSeq" id="WP_345441637.1">
    <property type="nucleotide sequence ID" value="NZ_BAABKO010000007.1"/>
</dbReference>
<sequence>MRRPELIARSVAAAGVCCIPFAVVLVTAWLWRDVVFGEIATQWQNDEVSTVAPTWTVLLLPLCGTLICAGVAVVTATELDPLHSRKAYFFAFGIGVMLAIIWLTVLVPNVLAPDDPSAPALMLLSPLGLLLGFIPAAIASLGASRHPTLEQATPQGEA</sequence>
<reference evidence="3" key="1">
    <citation type="journal article" date="2019" name="Int. J. Syst. Evol. Microbiol.">
        <title>The Global Catalogue of Microorganisms (GCM) 10K type strain sequencing project: providing services to taxonomists for standard genome sequencing and annotation.</title>
        <authorList>
            <consortium name="The Broad Institute Genomics Platform"/>
            <consortium name="The Broad Institute Genome Sequencing Center for Infectious Disease"/>
            <person name="Wu L."/>
            <person name="Ma J."/>
        </authorList>
    </citation>
    <scope>NUCLEOTIDE SEQUENCE [LARGE SCALE GENOMIC DNA]</scope>
    <source>
        <strain evidence="3">JCM 18537</strain>
    </source>
</reference>
<feature type="transmembrane region" description="Helical" evidence="1">
    <location>
        <begin position="120"/>
        <end position="141"/>
    </location>
</feature>
<protein>
    <submittedName>
        <fullName evidence="2">Uncharacterized protein</fullName>
    </submittedName>
</protein>